<feature type="region of interest" description="Disordered" evidence="6">
    <location>
        <begin position="205"/>
        <end position="228"/>
    </location>
</feature>
<dbReference type="GO" id="GO:0005783">
    <property type="term" value="C:endoplasmic reticulum"/>
    <property type="evidence" value="ECO:0007669"/>
    <property type="project" value="TreeGrafter"/>
</dbReference>
<keyword evidence="3" id="KW-0223">Dioxygenase</keyword>
<evidence type="ECO:0000256" key="6">
    <source>
        <dbReference type="SAM" id="MobiDB-lite"/>
    </source>
</evidence>
<dbReference type="VEuPathDB" id="FungiDB:ASPWEDRAFT_27934"/>
<dbReference type="SMART" id="SM00702">
    <property type="entry name" value="P4Hc"/>
    <property type="match status" value="1"/>
</dbReference>
<keyword evidence="4" id="KW-0560">Oxidoreductase</keyword>
<dbReference type="InterPro" id="IPR006620">
    <property type="entry name" value="Pro_4_hyd_alph"/>
</dbReference>
<dbReference type="GO" id="GO:0031418">
    <property type="term" value="F:L-ascorbic acid binding"/>
    <property type="evidence" value="ECO:0007669"/>
    <property type="project" value="InterPro"/>
</dbReference>
<dbReference type="EMBL" id="KV878212">
    <property type="protein sequence ID" value="OJJ35279.1"/>
    <property type="molecule type" value="Genomic_DNA"/>
</dbReference>
<evidence type="ECO:0000313" key="8">
    <source>
        <dbReference type="EMBL" id="OJJ35279.1"/>
    </source>
</evidence>
<dbReference type="GO" id="GO:0004656">
    <property type="term" value="F:procollagen-proline 4-dioxygenase activity"/>
    <property type="evidence" value="ECO:0007669"/>
    <property type="project" value="TreeGrafter"/>
</dbReference>
<proteinExistence type="predicted"/>
<protein>
    <recommendedName>
        <fullName evidence="7">Prolyl 4-hydroxylase alpha subunit domain-containing protein</fullName>
    </recommendedName>
</protein>
<dbReference type="OrthoDB" id="69177at2759"/>
<dbReference type="AlphaFoldDB" id="A0A1L9RK12"/>
<dbReference type="GO" id="GO:0005506">
    <property type="term" value="F:iron ion binding"/>
    <property type="evidence" value="ECO:0007669"/>
    <property type="project" value="InterPro"/>
</dbReference>
<name>A0A1L9RK12_ASPWE</name>
<dbReference type="PANTHER" id="PTHR10869">
    <property type="entry name" value="PROLYL 4-HYDROXYLASE ALPHA SUBUNIT"/>
    <property type="match status" value="1"/>
</dbReference>
<dbReference type="Gene3D" id="2.60.120.620">
    <property type="entry name" value="q2cbj1_9rhob like domain"/>
    <property type="match status" value="1"/>
</dbReference>
<evidence type="ECO:0000256" key="4">
    <source>
        <dbReference type="ARBA" id="ARBA00023002"/>
    </source>
</evidence>
<reference evidence="9" key="1">
    <citation type="journal article" date="2017" name="Genome Biol.">
        <title>Comparative genomics reveals high biological diversity and specific adaptations in the industrially and medically important fungal genus Aspergillus.</title>
        <authorList>
            <person name="de Vries R.P."/>
            <person name="Riley R."/>
            <person name="Wiebenga A."/>
            <person name="Aguilar-Osorio G."/>
            <person name="Amillis S."/>
            <person name="Uchima C.A."/>
            <person name="Anderluh G."/>
            <person name="Asadollahi M."/>
            <person name="Askin M."/>
            <person name="Barry K."/>
            <person name="Battaglia E."/>
            <person name="Bayram O."/>
            <person name="Benocci T."/>
            <person name="Braus-Stromeyer S.A."/>
            <person name="Caldana C."/>
            <person name="Canovas D."/>
            <person name="Cerqueira G.C."/>
            <person name="Chen F."/>
            <person name="Chen W."/>
            <person name="Choi C."/>
            <person name="Clum A."/>
            <person name="Dos Santos R.A."/>
            <person name="Damasio A.R."/>
            <person name="Diallinas G."/>
            <person name="Emri T."/>
            <person name="Fekete E."/>
            <person name="Flipphi M."/>
            <person name="Freyberg S."/>
            <person name="Gallo A."/>
            <person name="Gournas C."/>
            <person name="Habgood R."/>
            <person name="Hainaut M."/>
            <person name="Harispe M.L."/>
            <person name="Henrissat B."/>
            <person name="Hilden K.S."/>
            <person name="Hope R."/>
            <person name="Hossain A."/>
            <person name="Karabika E."/>
            <person name="Karaffa L."/>
            <person name="Karanyi Z."/>
            <person name="Krasevec N."/>
            <person name="Kuo A."/>
            <person name="Kusch H."/>
            <person name="LaButti K."/>
            <person name="Lagendijk E.L."/>
            <person name="Lapidus A."/>
            <person name="Levasseur A."/>
            <person name="Lindquist E."/>
            <person name="Lipzen A."/>
            <person name="Logrieco A.F."/>
            <person name="MacCabe A."/>
            <person name="Maekelae M.R."/>
            <person name="Malavazi I."/>
            <person name="Melin P."/>
            <person name="Meyer V."/>
            <person name="Mielnichuk N."/>
            <person name="Miskei M."/>
            <person name="Molnar A.P."/>
            <person name="Mule G."/>
            <person name="Ngan C.Y."/>
            <person name="Orejas M."/>
            <person name="Orosz E."/>
            <person name="Ouedraogo J.P."/>
            <person name="Overkamp K.M."/>
            <person name="Park H.-S."/>
            <person name="Perrone G."/>
            <person name="Piumi F."/>
            <person name="Punt P.J."/>
            <person name="Ram A.F."/>
            <person name="Ramon A."/>
            <person name="Rauscher S."/>
            <person name="Record E."/>
            <person name="Riano-Pachon D.M."/>
            <person name="Robert V."/>
            <person name="Roehrig J."/>
            <person name="Ruller R."/>
            <person name="Salamov A."/>
            <person name="Salih N.S."/>
            <person name="Samson R.A."/>
            <person name="Sandor E."/>
            <person name="Sanguinetti M."/>
            <person name="Schuetze T."/>
            <person name="Sepcic K."/>
            <person name="Shelest E."/>
            <person name="Sherlock G."/>
            <person name="Sophianopoulou V."/>
            <person name="Squina F.M."/>
            <person name="Sun H."/>
            <person name="Susca A."/>
            <person name="Todd R.B."/>
            <person name="Tsang A."/>
            <person name="Unkles S.E."/>
            <person name="van de Wiele N."/>
            <person name="van Rossen-Uffink D."/>
            <person name="Oliveira J.V."/>
            <person name="Vesth T.C."/>
            <person name="Visser J."/>
            <person name="Yu J.-H."/>
            <person name="Zhou M."/>
            <person name="Andersen M.R."/>
            <person name="Archer D.B."/>
            <person name="Baker S.E."/>
            <person name="Benoit I."/>
            <person name="Brakhage A.A."/>
            <person name="Braus G.H."/>
            <person name="Fischer R."/>
            <person name="Frisvad J.C."/>
            <person name="Goldman G.H."/>
            <person name="Houbraken J."/>
            <person name="Oakley B."/>
            <person name="Pocsi I."/>
            <person name="Scazzocchio C."/>
            <person name="Seiboth B."/>
            <person name="vanKuyk P.A."/>
            <person name="Wortman J."/>
            <person name="Dyer P.S."/>
            <person name="Grigoriev I.V."/>
        </authorList>
    </citation>
    <scope>NUCLEOTIDE SEQUENCE [LARGE SCALE GENOMIC DNA]</scope>
    <source>
        <strain evidence="9">DTO 134E9</strain>
    </source>
</reference>
<dbReference type="STRING" id="1073089.A0A1L9RK12"/>
<feature type="compositionally biased region" description="Polar residues" evidence="6">
    <location>
        <begin position="58"/>
        <end position="76"/>
    </location>
</feature>
<evidence type="ECO:0000256" key="5">
    <source>
        <dbReference type="ARBA" id="ARBA00023004"/>
    </source>
</evidence>
<dbReference type="Pfam" id="PF13640">
    <property type="entry name" value="2OG-FeII_Oxy_3"/>
    <property type="match status" value="1"/>
</dbReference>
<gene>
    <name evidence="8" type="ORF">ASPWEDRAFT_27934</name>
</gene>
<feature type="region of interest" description="Disordered" evidence="6">
    <location>
        <begin position="57"/>
        <end position="78"/>
    </location>
</feature>
<dbReference type="PANTHER" id="PTHR10869:SF241">
    <property type="entry name" value="FE2OG DIOXYGENASE DOMAIN-CONTAINING PROTEIN"/>
    <property type="match status" value="1"/>
</dbReference>
<comment type="cofactor">
    <cofactor evidence="1">
        <name>L-ascorbate</name>
        <dbReference type="ChEBI" id="CHEBI:38290"/>
    </cofactor>
</comment>
<evidence type="ECO:0000313" key="9">
    <source>
        <dbReference type="Proteomes" id="UP000184383"/>
    </source>
</evidence>
<dbReference type="Proteomes" id="UP000184383">
    <property type="component" value="Unassembled WGS sequence"/>
</dbReference>
<organism evidence="8 9">
    <name type="scientific">Aspergillus wentii DTO 134E9</name>
    <dbReference type="NCBI Taxonomy" id="1073089"/>
    <lineage>
        <taxon>Eukaryota</taxon>
        <taxon>Fungi</taxon>
        <taxon>Dikarya</taxon>
        <taxon>Ascomycota</taxon>
        <taxon>Pezizomycotina</taxon>
        <taxon>Eurotiomycetes</taxon>
        <taxon>Eurotiomycetidae</taxon>
        <taxon>Eurotiales</taxon>
        <taxon>Aspergillaceae</taxon>
        <taxon>Aspergillus</taxon>
        <taxon>Aspergillus subgen. Cremei</taxon>
    </lineage>
</organism>
<dbReference type="InterPro" id="IPR044862">
    <property type="entry name" value="Pro_4_hyd_alph_FE2OG_OXY"/>
</dbReference>
<dbReference type="GeneID" id="63748917"/>
<feature type="domain" description="Prolyl 4-hydroxylase alpha subunit" evidence="7">
    <location>
        <begin position="36"/>
        <end position="283"/>
    </location>
</feature>
<evidence type="ECO:0000256" key="2">
    <source>
        <dbReference type="ARBA" id="ARBA00022723"/>
    </source>
</evidence>
<keyword evidence="5" id="KW-0408">Iron</keyword>
<sequence length="290" mass="32621">MSLPASFLPPILPSNATVRRIDFTTTTPPIPEYRNHFALVIDNFLTESECKALLQAAEASTQPDPAANTPDNNDTPPTWERALVNAGGGRQTVSIDRNCGRISYNSPIIAQKLFMRLHPILMDAGIDTVFNQGLITGLGPWKRQEVFRVSRLNERLSFLRYEGGEFFKPHWDALRETENEKEISLFTTHLYLNGEGEQDLEELEKAREEAESMPESTTTERRGNPSATLLGGATSFQNGFSNKEVVRIFPKTGSLLIFQQKGLLHAGDDVYRGVKYTMRTDVLYRKSLRV</sequence>
<evidence type="ECO:0000256" key="3">
    <source>
        <dbReference type="ARBA" id="ARBA00022964"/>
    </source>
</evidence>
<evidence type="ECO:0000259" key="7">
    <source>
        <dbReference type="SMART" id="SM00702"/>
    </source>
</evidence>
<keyword evidence="9" id="KW-1185">Reference proteome</keyword>
<accession>A0A1L9RK12</accession>
<dbReference type="RefSeq" id="XP_040688955.1">
    <property type="nucleotide sequence ID" value="XM_040833069.1"/>
</dbReference>
<dbReference type="InterPro" id="IPR045054">
    <property type="entry name" value="P4HA-like"/>
</dbReference>
<keyword evidence="2" id="KW-0479">Metal-binding</keyword>
<evidence type="ECO:0000256" key="1">
    <source>
        <dbReference type="ARBA" id="ARBA00001961"/>
    </source>
</evidence>